<feature type="compositionally biased region" description="Low complexity" evidence="1">
    <location>
        <begin position="34"/>
        <end position="50"/>
    </location>
</feature>
<keyword evidence="2" id="KW-0732">Signal</keyword>
<feature type="region of interest" description="Disordered" evidence="1">
    <location>
        <begin position="26"/>
        <end position="108"/>
    </location>
</feature>
<organism evidence="3 4">
    <name type="scientific">Emiliania huxleyi (strain CCMP1516)</name>
    <dbReference type="NCBI Taxonomy" id="280463"/>
    <lineage>
        <taxon>Eukaryota</taxon>
        <taxon>Haptista</taxon>
        <taxon>Haptophyta</taxon>
        <taxon>Prymnesiophyceae</taxon>
        <taxon>Isochrysidales</taxon>
        <taxon>Noelaerhabdaceae</taxon>
        <taxon>Emiliania</taxon>
    </lineage>
</organism>
<dbReference type="EnsemblProtists" id="EOD29170">
    <property type="protein sequence ID" value="EOD29170"/>
    <property type="gene ID" value="EMIHUDRAFT_353155"/>
</dbReference>
<keyword evidence="4" id="KW-1185">Reference proteome</keyword>
<dbReference type="GeneID" id="19046520"/>
<name>A0A0D3K085_EMIH1</name>
<feature type="chain" id="PRO_5044291623" description="Secreted protein" evidence="2">
    <location>
        <begin position="20"/>
        <end position="108"/>
    </location>
</feature>
<evidence type="ECO:0000313" key="3">
    <source>
        <dbReference type="EnsemblProtists" id="EOD29170"/>
    </source>
</evidence>
<protein>
    <recommendedName>
        <fullName evidence="5">Secreted protein</fullName>
    </recommendedName>
</protein>
<reference evidence="3" key="2">
    <citation type="submission" date="2024-10" db="UniProtKB">
        <authorList>
            <consortium name="EnsemblProtists"/>
        </authorList>
    </citation>
    <scope>IDENTIFICATION</scope>
</reference>
<dbReference type="Proteomes" id="UP000013827">
    <property type="component" value="Unassembled WGS sequence"/>
</dbReference>
<reference evidence="4" key="1">
    <citation type="journal article" date="2013" name="Nature">
        <title>Pan genome of the phytoplankton Emiliania underpins its global distribution.</title>
        <authorList>
            <person name="Read B.A."/>
            <person name="Kegel J."/>
            <person name="Klute M.J."/>
            <person name="Kuo A."/>
            <person name="Lefebvre S.C."/>
            <person name="Maumus F."/>
            <person name="Mayer C."/>
            <person name="Miller J."/>
            <person name="Monier A."/>
            <person name="Salamov A."/>
            <person name="Young J."/>
            <person name="Aguilar M."/>
            <person name="Claverie J.M."/>
            <person name="Frickenhaus S."/>
            <person name="Gonzalez K."/>
            <person name="Herman E.K."/>
            <person name="Lin Y.C."/>
            <person name="Napier J."/>
            <person name="Ogata H."/>
            <person name="Sarno A.F."/>
            <person name="Shmutz J."/>
            <person name="Schroeder D."/>
            <person name="de Vargas C."/>
            <person name="Verret F."/>
            <person name="von Dassow P."/>
            <person name="Valentin K."/>
            <person name="Van de Peer Y."/>
            <person name="Wheeler G."/>
            <person name="Dacks J.B."/>
            <person name="Delwiche C.F."/>
            <person name="Dyhrman S.T."/>
            <person name="Glockner G."/>
            <person name="John U."/>
            <person name="Richards T."/>
            <person name="Worden A.Z."/>
            <person name="Zhang X."/>
            <person name="Grigoriev I.V."/>
            <person name="Allen A.E."/>
            <person name="Bidle K."/>
            <person name="Borodovsky M."/>
            <person name="Bowler C."/>
            <person name="Brownlee C."/>
            <person name="Cock J.M."/>
            <person name="Elias M."/>
            <person name="Gladyshev V.N."/>
            <person name="Groth M."/>
            <person name="Guda C."/>
            <person name="Hadaegh A."/>
            <person name="Iglesias-Rodriguez M.D."/>
            <person name="Jenkins J."/>
            <person name="Jones B.M."/>
            <person name="Lawson T."/>
            <person name="Leese F."/>
            <person name="Lindquist E."/>
            <person name="Lobanov A."/>
            <person name="Lomsadze A."/>
            <person name="Malik S.B."/>
            <person name="Marsh M.E."/>
            <person name="Mackinder L."/>
            <person name="Mock T."/>
            <person name="Mueller-Roeber B."/>
            <person name="Pagarete A."/>
            <person name="Parker M."/>
            <person name="Probert I."/>
            <person name="Quesneville H."/>
            <person name="Raines C."/>
            <person name="Rensing S.A."/>
            <person name="Riano-Pachon D.M."/>
            <person name="Richier S."/>
            <person name="Rokitta S."/>
            <person name="Shiraiwa Y."/>
            <person name="Soanes D.M."/>
            <person name="van der Giezen M."/>
            <person name="Wahlund T.M."/>
            <person name="Williams B."/>
            <person name="Wilson W."/>
            <person name="Wolfe G."/>
            <person name="Wurch L.L."/>
        </authorList>
    </citation>
    <scope>NUCLEOTIDE SEQUENCE</scope>
</reference>
<dbReference type="KEGG" id="ehx:EMIHUDRAFT_353155"/>
<proteinExistence type="predicted"/>
<evidence type="ECO:0000256" key="1">
    <source>
        <dbReference type="SAM" id="MobiDB-lite"/>
    </source>
</evidence>
<dbReference type="PaxDb" id="2903-EOD29170"/>
<evidence type="ECO:0000256" key="2">
    <source>
        <dbReference type="SAM" id="SignalP"/>
    </source>
</evidence>
<dbReference type="AlphaFoldDB" id="A0A0D3K085"/>
<sequence>MLGDVVLGAAMQLPLLIVALVPPPLREPSRHARAGQPGRQPGPGSRLPQPVGASFHDEAAQRLVAHTNDDPPSPRDAGPPDRLFTPPSTDERPLMNHSASKGRSRRKR</sequence>
<evidence type="ECO:0000313" key="4">
    <source>
        <dbReference type="Proteomes" id="UP000013827"/>
    </source>
</evidence>
<dbReference type="RefSeq" id="XP_005781599.1">
    <property type="nucleotide sequence ID" value="XM_005781542.1"/>
</dbReference>
<dbReference type="HOGENOM" id="CLU_2202023_0_0_1"/>
<evidence type="ECO:0008006" key="5">
    <source>
        <dbReference type="Google" id="ProtNLM"/>
    </source>
</evidence>
<accession>A0A0D3K085</accession>
<feature type="signal peptide" evidence="2">
    <location>
        <begin position="1"/>
        <end position="19"/>
    </location>
</feature>